<proteinExistence type="predicted"/>
<sequence>MGKLDAEAAKKRCEAATDGPWKAELDYLSAFIPGKRPNGEIIGRLQ</sequence>
<gene>
    <name evidence="1" type="ORF">LCGC14_2819750</name>
</gene>
<dbReference type="EMBL" id="LAZR01053408">
    <property type="protein sequence ID" value="KKK80810.1"/>
    <property type="molecule type" value="Genomic_DNA"/>
</dbReference>
<dbReference type="AlphaFoldDB" id="A0A0F8Z460"/>
<organism evidence="1">
    <name type="scientific">marine sediment metagenome</name>
    <dbReference type="NCBI Taxonomy" id="412755"/>
    <lineage>
        <taxon>unclassified sequences</taxon>
        <taxon>metagenomes</taxon>
        <taxon>ecological metagenomes</taxon>
    </lineage>
</organism>
<evidence type="ECO:0000313" key="1">
    <source>
        <dbReference type="EMBL" id="KKK80810.1"/>
    </source>
</evidence>
<name>A0A0F8Z460_9ZZZZ</name>
<reference evidence="1" key="1">
    <citation type="journal article" date="2015" name="Nature">
        <title>Complex archaea that bridge the gap between prokaryotes and eukaryotes.</title>
        <authorList>
            <person name="Spang A."/>
            <person name="Saw J.H."/>
            <person name="Jorgensen S.L."/>
            <person name="Zaremba-Niedzwiedzka K."/>
            <person name="Martijn J."/>
            <person name="Lind A.E."/>
            <person name="van Eijk R."/>
            <person name="Schleper C."/>
            <person name="Guy L."/>
            <person name="Ettema T.J."/>
        </authorList>
    </citation>
    <scope>NUCLEOTIDE SEQUENCE</scope>
</reference>
<feature type="non-terminal residue" evidence="1">
    <location>
        <position position="46"/>
    </location>
</feature>
<accession>A0A0F8Z460</accession>
<comment type="caution">
    <text evidence="1">The sequence shown here is derived from an EMBL/GenBank/DDBJ whole genome shotgun (WGS) entry which is preliminary data.</text>
</comment>
<protein>
    <submittedName>
        <fullName evidence="1">Uncharacterized protein</fullName>
    </submittedName>
</protein>